<keyword evidence="4" id="KW-1185">Reference proteome</keyword>
<dbReference type="HAMAP" id="MF_00634">
    <property type="entry name" value="UPF0235"/>
    <property type="match status" value="1"/>
</dbReference>
<protein>
    <submittedName>
        <fullName evidence="3">Uncharacterized protein</fullName>
    </submittedName>
</protein>
<reference evidence="4" key="1">
    <citation type="journal article" date="2019" name="Nat. Commun.">
        <title>The genome of broomcorn millet.</title>
        <authorList>
            <person name="Zou C."/>
            <person name="Miki D."/>
            <person name="Li D."/>
            <person name="Tang Q."/>
            <person name="Xiao L."/>
            <person name="Rajput S."/>
            <person name="Deng P."/>
            <person name="Jia W."/>
            <person name="Huang R."/>
            <person name="Zhang M."/>
            <person name="Sun Y."/>
            <person name="Hu J."/>
            <person name="Fu X."/>
            <person name="Schnable P.S."/>
            <person name="Li F."/>
            <person name="Zhang H."/>
            <person name="Feng B."/>
            <person name="Zhu X."/>
            <person name="Liu R."/>
            <person name="Schnable J.C."/>
            <person name="Zhu J.-K."/>
            <person name="Zhang H."/>
        </authorList>
    </citation>
    <scope>NUCLEOTIDE SEQUENCE [LARGE SCALE GENOMIC DNA]</scope>
</reference>
<dbReference type="Proteomes" id="UP000275267">
    <property type="component" value="Unassembled WGS sequence"/>
</dbReference>
<dbReference type="EMBL" id="PQIB02000013">
    <property type="protein sequence ID" value="RLM73338.1"/>
    <property type="molecule type" value="Genomic_DNA"/>
</dbReference>
<accession>A0A3L6Q679</accession>
<dbReference type="InterPro" id="IPR036591">
    <property type="entry name" value="YggU-like_sf"/>
</dbReference>
<dbReference type="AlphaFoldDB" id="A0A3L6Q679"/>
<dbReference type="PANTHER" id="PTHR47817">
    <property type="entry name" value="OS04G0686300 PROTEIN"/>
    <property type="match status" value="1"/>
</dbReference>
<dbReference type="PANTHER" id="PTHR47817:SF2">
    <property type="entry name" value="OS04G0686300 PROTEIN"/>
    <property type="match status" value="1"/>
</dbReference>
<dbReference type="NCBIfam" id="TIGR00251">
    <property type="entry name" value="DUF167 family protein"/>
    <property type="match status" value="1"/>
</dbReference>
<dbReference type="SUPFAM" id="SSF69786">
    <property type="entry name" value="YggU-like"/>
    <property type="match status" value="1"/>
</dbReference>
<evidence type="ECO:0000313" key="4">
    <source>
        <dbReference type="Proteomes" id="UP000275267"/>
    </source>
</evidence>
<proteinExistence type="inferred from homology"/>
<comment type="similarity">
    <text evidence="1">Belongs to the UPF0235 family.</text>
</comment>
<dbReference type="OrthoDB" id="244097at2759"/>
<dbReference type="Pfam" id="PF02594">
    <property type="entry name" value="DUF167"/>
    <property type="match status" value="1"/>
</dbReference>
<evidence type="ECO:0000256" key="1">
    <source>
        <dbReference type="ARBA" id="ARBA00010364"/>
    </source>
</evidence>
<dbReference type="Gene3D" id="3.30.1200.10">
    <property type="entry name" value="YggU-like"/>
    <property type="match status" value="1"/>
</dbReference>
<evidence type="ECO:0000256" key="2">
    <source>
        <dbReference type="SAM" id="MobiDB-lite"/>
    </source>
</evidence>
<evidence type="ECO:0000313" key="3">
    <source>
        <dbReference type="EMBL" id="RLM73338.1"/>
    </source>
</evidence>
<sequence>MSAHVHNSDRLAQFRIKPGRTAETAGGDQMAPGKRGQAKGQTPPPAVADAGGGEFPACLRLMPPSTIAISIHAKPGSKVATITEIADEAVGVQIDAPARDGEANAALVDFISSVLGVKKREVSIGSGSKSREKVVLVQDATLQGVYDALKKSCNC</sequence>
<organism evidence="3 4">
    <name type="scientific">Panicum miliaceum</name>
    <name type="common">Proso millet</name>
    <name type="synonym">Broomcorn millet</name>
    <dbReference type="NCBI Taxonomy" id="4540"/>
    <lineage>
        <taxon>Eukaryota</taxon>
        <taxon>Viridiplantae</taxon>
        <taxon>Streptophyta</taxon>
        <taxon>Embryophyta</taxon>
        <taxon>Tracheophyta</taxon>
        <taxon>Spermatophyta</taxon>
        <taxon>Magnoliopsida</taxon>
        <taxon>Liliopsida</taxon>
        <taxon>Poales</taxon>
        <taxon>Poaceae</taxon>
        <taxon>PACMAD clade</taxon>
        <taxon>Panicoideae</taxon>
        <taxon>Panicodae</taxon>
        <taxon>Paniceae</taxon>
        <taxon>Panicinae</taxon>
        <taxon>Panicum</taxon>
        <taxon>Panicum sect. Panicum</taxon>
    </lineage>
</organism>
<dbReference type="InterPro" id="IPR003746">
    <property type="entry name" value="DUF167"/>
</dbReference>
<name>A0A3L6Q679_PANMI</name>
<dbReference type="SMART" id="SM01152">
    <property type="entry name" value="DUF167"/>
    <property type="match status" value="1"/>
</dbReference>
<gene>
    <name evidence="3" type="ORF">C2845_PM15G26750</name>
</gene>
<dbReference type="STRING" id="4540.A0A3L6Q679"/>
<feature type="region of interest" description="Disordered" evidence="2">
    <location>
        <begin position="1"/>
        <end position="51"/>
    </location>
</feature>
<comment type="caution">
    <text evidence="3">The sequence shown here is derived from an EMBL/GenBank/DDBJ whole genome shotgun (WGS) entry which is preliminary data.</text>
</comment>